<dbReference type="CDD" id="cd19821">
    <property type="entry name" value="Bbox1_BBX-like"/>
    <property type="match status" value="1"/>
</dbReference>
<evidence type="ECO:0000256" key="3">
    <source>
        <dbReference type="ARBA" id="ARBA00022833"/>
    </source>
</evidence>
<keyword evidence="1" id="KW-0479">Metal-binding</keyword>
<sequence length="126" mass="14068">MCRGLEESNRGSFVGEAAPMNSNIVTCVVNCELCSSAAAVYCQADDAYLCRKCDQWVHGANFLARRHIRCFLCNTCQKLTKRYLIGASVEMVLPSLISSAERRSSQCDSVSRTKCSRTLKRPFLFL</sequence>
<evidence type="ECO:0000259" key="4">
    <source>
        <dbReference type="SMART" id="SM00336"/>
    </source>
</evidence>
<dbReference type="InterPro" id="IPR000315">
    <property type="entry name" value="Znf_B-box"/>
</dbReference>
<comment type="caution">
    <text evidence="5">The sequence shown here is derived from an EMBL/GenBank/DDBJ whole genome shotgun (WGS) entry which is preliminary data.</text>
</comment>
<keyword evidence="3" id="KW-0862">Zinc</keyword>
<dbReference type="Proteomes" id="UP000237105">
    <property type="component" value="Unassembled WGS sequence"/>
</dbReference>
<dbReference type="InterPro" id="IPR049808">
    <property type="entry name" value="CONSTANS-like_Bbox1"/>
</dbReference>
<dbReference type="GO" id="GO:0008270">
    <property type="term" value="F:zinc ion binding"/>
    <property type="evidence" value="ECO:0007669"/>
    <property type="project" value="UniProtKB-KW"/>
</dbReference>
<evidence type="ECO:0000313" key="6">
    <source>
        <dbReference type="Proteomes" id="UP000237105"/>
    </source>
</evidence>
<dbReference type="EMBL" id="JXTB01000060">
    <property type="protein sequence ID" value="PON68783.1"/>
    <property type="molecule type" value="Genomic_DNA"/>
</dbReference>
<dbReference type="PANTHER" id="PTHR31717:SF142">
    <property type="entry name" value="B-BOX DOMAIN PROTEIN 30-RELATED"/>
    <property type="match status" value="1"/>
</dbReference>
<dbReference type="OrthoDB" id="153872at2759"/>
<protein>
    <submittedName>
        <fullName evidence="5">B-box-type zinc finger</fullName>
    </submittedName>
</protein>
<feature type="domain" description="B box-type" evidence="4">
    <location>
        <begin position="26"/>
        <end position="72"/>
    </location>
</feature>
<accession>A0A2P5D644</accession>
<evidence type="ECO:0000256" key="1">
    <source>
        <dbReference type="ARBA" id="ARBA00022723"/>
    </source>
</evidence>
<dbReference type="PANTHER" id="PTHR31717">
    <property type="entry name" value="ZINC FINGER PROTEIN CONSTANS-LIKE 10"/>
    <property type="match status" value="1"/>
</dbReference>
<keyword evidence="6" id="KW-1185">Reference proteome</keyword>
<evidence type="ECO:0000256" key="2">
    <source>
        <dbReference type="ARBA" id="ARBA00022771"/>
    </source>
</evidence>
<name>A0A2P5D644_PARAD</name>
<dbReference type="SMART" id="SM00336">
    <property type="entry name" value="BBOX"/>
    <property type="match status" value="1"/>
</dbReference>
<evidence type="ECO:0000313" key="5">
    <source>
        <dbReference type="EMBL" id="PON68783.1"/>
    </source>
</evidence>
<organism evidence="5 6">
    <name type="scientific">Parasponia andersonii</name>
    <name type="common">Sponia andersonii</name>
    <dbReference type="NCBI Taxonomy" id="3476"/>
    <lineage>
        <taxon>Eukaryota</taxon>
        <taxon>Viridiplantae</taxon>
        <taxon>Streptophyta</taxon>
        <taxon>Embryophyta</taxon>
        <taxon>Tracheophyta</taxon>
        <taxon>Spermatophyta</taxon>
        <taxon>Magnoliopsida</taxon>
        <taxon>eudicotyledons</taxon>
        <taxon>Gunneridae</taxon>
        <taxon>Pentapetalae</taxon>
        <taxon>rosids</taxon>
        <taxon>fabids</taxon>
        <taxon>Rosales</taxon>
        <taxon>Cannabaceae</taxon>
        <taxon>Parasponia</taxon>
    </lineage>
</organism>
<dbReference type="STRING" id="3476.A0A2P5D644"/>
<proteinExistence type="predicted"/>
<dbReference type="AlphaFoldDB" id="A0A2P5D644"/>
<keyword evidence="2" id="KW-0863">Zinc-finger</keyword>
<gene>
    <name evidence="5" type="ORF">PanWU01x14_093890</name>
</gene>
<reference evidence="6" key="1">
    <citation type="submission" date="2016-06" db="EMBL/GenBank/DDBJ databases">
        <title>Parallel loss of symbiosis genes in relatives of nitrogen-fixing non-legume Parasponia.</title>
        <authorList>
            <person name="Van Velzen R."/>
            <person name="Holmer R."/>
            <person name="Bu F."/>
            <person name="Rutten L."/>
            <person name="Van Zeijl A."/>
            <person name="Liu W."/>
            <person name="Santuari L."/>
            <person name="Cao Q."/>
            <person name="Sharma T."/>
            <person name="Shen D."/>
            <person name="Roswanjaya Y."/>
            <person name="Wardhani T."/>
            <person name="Kalhor M.S."/>
            <person name="Jansen J."/>
            <person name="Van den Hoogen J."/>
            <person name="Gungor B."/>
            <person name="Hartog M."/>
            <person name="Hontelez J."/>
            <person name="Verver J."/>
            <person name="Yang W.-C."/>
            <person name="Schijlen E."/>
            <person name="Repin R."/>
            <person name="Schilthuizen M."/>
            <person name="Schranz E."/>
            <person name="Heidstra R."/>
            <person name="Miyata K."/>
            <person name="Fedorova E."/>
            <person name="Kohlen W."/>
            <person name="Bisseling T."/>
            <person name="Smit S."/>
            <person name="Geurts R."/>
        </authorList>
    </citation>
    <scope>NUCLEOTIDE SEQUENCE [LARGE SCALE GENOMIC DNA]</scope>
    <source>
        <strain evidence="6">cv. WU1-14</strain>
    </source>
</reference>